<dbReference type="AlphaFoldDB" id="A0A2S9GV61"/>
<name>A0A2S9GV61_9BURK</name>
<keyword evidence="3" id="KW-1185">Reference proteome</keyword>
<accession>A0A2S9GV61</accession>
<evidence type="ECO:0000256" key="1">
    <source>
        <dbReference type="SAM" id="Phobius"/>
    </source>
</evidence>
<gene>
    <name evidence="2" type="ORF">S2091_3662</name>
</gene>
<keyword evidence="1" id="KW-1133">Transmembrane helix</keyword>
<proteinExistence type="predicted"/>
<organism evidence="2 3">
    <name type="scientific">Solimicrobium silvestre</name>
    <dbReference type="NCBI Taxonomy" id="2099400"/>
    <lineage>
        <taxon>Bacteria</taxon>
        <taxon>Pseudomonadati</taxon>
        <taxon>Pseudomonadota</taxon>
        <taxon>Betaproteobacteria</taxon>
        <taxon>Burkholderiales</taxon>
        <taxon>Oxalobacteraceae</taxon>
        <taxon>Solimicrobium</taxon>
    </lineage>
</organism>
<dbReference type="EMBL" id="PUGF01000021">
    <property type="protein sequence ID" value="PRC91546.1"/>
    <property type="molecule type" value="Genomic_DNA"/>
</dbReference>
<reference evidence="2 3" key="1">
    <citation type="submission" date="2018-02" db="EMBL/GenBank/DDBJ databases">
        <title>Solimicrobium silvestre gen. nov., sp. nov., isolated from alpine forest soil.</title>
        <authorList>
            <person name="Margesin R."/>
            <person name="Albuquerque L."/>
            <person name="Zhang D.-C."/>
            <person name="Froufe H.J.C."/>
            <person name="Severino R."/>
            <person name="Roxo I."/>
            <person name="Egas C."/>
            <person name="Da Costa M.S."/>
        </authorList>
    </citation>
    <scope>NUCLEOTIDE SEQUENCE [LARGE SCALE GENOMIC DNA]</scope>
    <source>
        <strain evidence="2 3">S20-91</strain>
    </source>
</reference>
<feature type="transmembrane region" description="Helical" evidence="1">
    <location>
        <begin position="72"/>
        <end position="92"/>
    </location>
</feature>
<dbReference type="InterPro" id="IPR009937">
    <property type="entry name" value="Phage_holin_3_6"/>
</dbReference>
<feature type="transmembrane region" description="Helical" evidence="1">
    <location>
        <begin position="39"/>
        <end position="66"/>
    </location>
</feature>
<keyword evidence="1" id="KW-0472">Membrane</keyword>
<evidence type="ECO:0000313" key="3">
    <source>
        <dbReference type="Proteomes" id="UP000237839"/>
    </source>
</evidence>
<dbReference type="Proteomes" id="UP000237839">
    <property type="component" value="Unassembled WGS sequence"/>
</dbReference>
<keyword evidence="1" id="KW-0812">Transmembrane</keyword>
<evidence type="ECO:0000313" key="2">
    <source>
        <dbReference type="EMBL" id="PRC91546.1"/>
    </source>
</evidence>
<protein>
    <submittedName>
        <fullName evidence="2">Putative membrane protein</fullName>
    </submittedName>
</protein>
<dbReference type="OrthoDB" id="8704032at2"/>
<dbReference type="Pfam" id="PF07332">
    <property type="entry name" value="Phage_holin_3_6"/>
    <property type="match status" value="1"/>
</dbReference>
<sequence>MTISATINRIISTVVAMLYTRLELVTVELEEEFLRFSSYFIYALIALFCGGVAVSLLIFLVIALFWDEHRVAVLLSLIAVFSAISIYIAAWLRTQMSNKPRLLEQTIAELKKDAELLRVRESDSEQEPS</sequence>
<dbReference type="RefSeq" id="WP_105533412.1">
    <property type="nucleotide sequence ID" value="NZ_PUGF01000021.1"/>
</dbReference>
<comment type="caution">
    <text evidence="2">The sequence shown here is derived from an EMBL/GenBank/DDBJ whole genome shotgun (WGS) entry which is preliminary data.</text>
</comment>